<dbReference type="EMBL" id="CP006272">
    <property type="protein sequence ID" value="AGZ40749.1"/>
    <property type="molecule type" value="Genomic_DNA"/>
</dbReference>
<gene>
    <name evidence="2" type="ORF">AFR_12315</name>
</gene>
<dbReference type="Pfam" id="PF12697">
    <property type="entry name" value="Abhydrolase_6"/>
    <property type="match status" value="1"/>
</dbReference>
<reference evidence="2 3" key="1">
    <citation type="journal article" date="2014" name="J. Biotechnol.">
        <title>Complete genome sequence of the actinobacterium Actinoplanes friuliensis HAG 010964, producer of the lipopeptide antibiotic friulimycin.</title>
        <authorList>
            <person name="Ruckert C."/>
            <person name="Szczepanowski R."/>
            <person name="Albersmeier A."/>
            <person name="Goesmann A."/>
            <person name="Fischer N."/>
            <person name="Steinkamper A."/>
            <person name="Puhler A."/>
            <person name="Biener R."/>
            <person name="Schwartz D."/>
            <person name="Kalinowski J."/>
        </authorList>
    </citation>
    <scope>NUCLEOTIDE SEQUENCE [LARGE SCALE GENOMIC DNA]</scope>
    <source>
        <strain evidence="2 3">DSM 7358</strain>
    </source>
</reference>
<evidence type="ECO:0000313" key="2">
    <source>
        <dbReference type="EMBL" id="AGZ40749.1"/>
    </source>
</evidence>
<dbReference type="PANTHER" id="PTHR37017:SF11">
    <property type="entry name" value="ESTERASE_LIPASE_THIOESTERASE DOMAIN-CONTAINING PROTEIN"/>
    <property type="match status" value="1"/>
</dbReference>
<dbReference type="RefSeq" id="WP_023360808.1">
    <property type="nucleotide sequence ID" value="NC_022657.1"/>
</dbReference>
<dbReference type="InterPro" id="IPR052897">
    <property type="entry name" value="Sec-Metab_Biosynth_Hydrolase"/>
</dbReference>
<dbReference type="STRING" id="1246995.AFR_12315"/>
<dbReference type="SUPFAM" id="SSF53474">
    <property type="entry name" value="alpha/beta-Hydrolases"/>
    <property type="match status" value="1"/>
</dbReference>
<dbReference type="GO" id="GO:0003824">
    <property type="term" value="F:catalytic activity"/>
    <property type="evidence" value="ECO:0007669"/>
    <property type="project" value="UniProtKB-ARBA"/>
</dbReference>
<dbReference type="InterPro" id="IPR000073">
    <property type="entry name" value="AB_hydrolase_1"/>
</dbReference>
<dbReference type="PATRIC" id="fig|1246995.3.peg.2500"/>
<evidence type="ECO:0000259" key="1">
    <source>
        <dbReference type="Pfam" id="PF12697"/>
    </source>
</evidence>
<dbReference type="AlphaFoldDB" id="U5VV53"/>
<organism evidence="2 3">
    <name type="scientific">Actinoplanes friuliensis DSM 7358</name>
    <dbReference type="NCBI Taxonomy" id="1246995"/>
    <lineage>
        <taxon>Bacteria</taxon>
        <taxon>Bacillati</taxon>
        <taxon>Actinomycetota</taxon>
        <taxon>Actinomycetes</taxon>
        <taxon>Micromonosporales</taxon>
        <taxon>Micromonosporaceae</taxon>
        <taxon>Actinoplanes</taxon>
    </lineage>
</organism>
<proteinExistence type="predicted"/>
<name>U5VV53_9ACTN</name>
<dbReference type="InterPro" id="IPR029058">
    <property type="entry name" value="AB_hydrolase_fold"/>
</dbReference>
<dbReference type="PANTHER" id="PTHR37017">
    <property type="entry name" value="AB HYDROLASE-1 DOMAIN-CONTAINING PROTEIN-RELATED"/>
    <property type="match status" value="1"/>
</dbReference>
<dbReference type="Gene3D" id="3.40.50.1820">
    <property type="entry name" value="alpha/beta hydrolase"/>
    <property type="match status" value="1"/>
</dbReference>
<evidence type="ECO:0000313" key="3">
    <source>
        <dbReference type="Proteomes" id="UP000017746"/>
    </source>
</evidence>
<dbReference type="Proteomes" id="UP000017746">
    <property type="component" value="Chromosome"/>
</dbReference>
<dbReference type="eggNOG" id="COG1075">
    <property type="taxonomic scope" value="Bacteria"/>
</dbReference>
<keyword evidence="3" id="KW-1185">Reference proteome</keyword>
<feature type="domain" description="AB hydrolase-1" evidence="1">
    <location>
        <begin position="1"/>
        <end position="67"/>
    </location>
</feature>
<dbReference type="KEGG" id="afs:AFR_12315"/>
<sequence>MVHGAFAESASWGGVIQRLLGDRYAVVAAPNALRSLSGDFAVASSLLSTLDGPVVLIGHSYGGIFNAAVGHDHVKALAVQRRPSS</sequence>
<dbReference type="HOGENOM" id="CLU_2505301_0_0_11"/>
<accession>U5VV53</accession>
<protein>
    <recommendedName>
        <fullName evidence="1">AB hydrolase-1 domain-containing protein</fullName>
    </recommendedName>
</protein>